<dbReference type="Pfam" id="PF00582">
    <property type="entry name" value="Usp"/>
    <property type="match status" value="2"/>
</dbReference>
<gene>
    <name evidence="5" type="ORF">SAMN04487820_103127</name>
</gene>
<dbReference type="Gene3D" id="3.40.50.620">
    <property type="entry name" value="HUPs"/>
    <property type="match status" value="2"/>
</dbReference>
<dbReference type="InterPro" id="IPR006015">
    <property type="entry name" value="Universal_stress_UspA"/>
</dbReference>
<dbReference type="SUPFAM" id="SSF52402">
    <property type="entry name" value="Adenine nucleotide alpha hydrolases-like"/>
    <property type="match status" value="2"/>
</dbReference>
<name>A0A1G8XXT1_ACTMZ</name>
<proteinExistence type="inferred from homology"/>
<feature type="domain" description="UspA" evidence="4">
    <location>
        <begin position="2"/>
        <end position="135"/>
    </location>
</feature>
<organism evidence="5 6">
    <name type="scientific">Actinopolyspora mzabensis</name>
    <dbReference type="NCBI Taxonomy" id="995066"/>
    <lineage>
        <taxon>Bacteria</taxon>
        <taxon>Bacillati</taxon>
        <taxon>Actinomycetota</taxon>
        <taxon>Actinomycetes</taxon>
        <taxon>Actinopolysporales</taxon>
        <taxon>Actinopolysporaceae</taxon>
        <taxon>Actinopolyspora</taxon>
    </lineage>
</organism>
<evidence type="ECO:0000259" key="4">
    <source>
        <dbReference type="Pfam" id="PF00582"/>
    </source>
</evidence>
<sequence>MGTDGSDSAVRAALWAADEARRRSAVLRLVHGYAMPAKGYPRFLVPMRALRNGLRAQARTALHTTSETVRAAVPAIEIETRIVEAPPAVALLRESHGSLLTVVGSRGLGGFSGMLVGSVAMALVGHSSVPTVVVRDEDSRDPAHRSLPVVVGVDGSPASSAAVAFAFQEAAARGVALTAVHVGKGDHASPSETESDRALLSERTAGWQEDCPDVPLEQLVVTGHVVRTLLEVASRAQLLVVGNRGTGGFHGMLLGSTSRSLVVHAPCPLAVVGAEDVTGTAVA</sequence>
<dbReference type="PANTHER" id="PTHR46268:SF27">
    <property type="entry name" value="UNIVERSAL STRESS PROTEIN RV2623"/>
    <property type="match status" value="1"/>
</dbReference>
<dbReference type="PRINTS" id="PR01438">
    <property type="entry name" value="UNVRSLSTRESS"/>
</dbReference>
<dbReference type="PANTHER" id="PTHR46268">
    <property type="entry name" value="STRESS RESPONSE PROTEIN NHAX"/>
    <property type="match status" value="1"/>
</dbReference>
<keyword evidence="2" id="KW-0547">Nucleotide-binding</keyword>
<evidence type="ECO:0000256" key="3">
    <source>
        <dbReference type="ARBA" id="ARBA00022840"/>
    </source>
</evidence>
<feature type="domain" description="UspA" evidence="4">
    <location>
        <begin position="149"/>
        <end position="272"/>
    </location>
</feature>
<reference evidence="6" key="1">
    <citation type="submission" date="2016-10" db="EMBL/GenBank/DDBJ databases">
        <authorList>
            <person name="Varghese N."/>
            <person name="Submissions S."/>
        </authorList>
    </citation>
    <scope>NUCLEOTIDE SEQUENCE [LARGE SCALE GENOMIC DNA]</scope>
    <source>
        <strain evidence="6">DSM 45460</strain>
    </source>
</reference>
<evidence type="ECO:0000313" key="6">
    <source>
        <dbReference type="Proteomes" id="UP000199213"/>
    </source>
</evidence>
<dbReference type="Proteomes" id="UP000199213">
    <property type="component" value="Unassembled WGS sequence"/>
</dbReference>
<keyword evidence="6" id="KW-1185">Reference proteome</keyword>
<evidence type="ECO:0000256" key="2">
    <source>
        <dbReference type="ARBA" id="ARBA00022741"/>
    </source>
</evidence>
<dbReference type="GO" id="GO:0005524">
    <property type="term" value="F:ATP binding"/>
    <property type="evidence" value="ECO:0007669"/>
    <property type="project" value="UniProtKB-KW"/>
</dbReference>
<comment type="similarity">
    <text evidence="1">Belongs to the universal stress protein A family.</text>
</comment>
<evidence type="ECO:0000313" key="5">
    <source>
        <dbReference type="EMBL" id="SDJ95267.1"/>
    </source>
</evidence>
<dbReference type="AlphaFoldDB" id="A0A1G8XXT1"/>
<keyword evidence="3" id="KW-0067">ATP-binding</keyword>
<protein>
    <submittedName>
        <fullName evidence="5">Nucleotide-binding universal stress protein, UspA family</fullName>
    </submittedName>
</protein>
<dbReference type="EMBL" id="FNFM01000003">
    <property type="protein sequence ID" value="SDJ95267.1"/>
    <property type="molecule type" value="Genomic_DNA"/>
</dbReference>
<dbReference type="InterPro" id="IPR014729">
    <property type="entry name" value="Rossmann-like_a/b/a_fold"/>
</dbReference>
<dbReference type="InterPro" id="IPR006016">
    <property type="entry name" value="UspA"/>
</dbReference>
<accession>A0A1G8XXT1</accession>
<evidence type="ECO:0000256" key="1">
    <source>
        <dbReference type="ARBA" id="ARBA00008791"/>
    </source>
</evidence>